<name>A0AAD6VD06_9AGAR</name>
<dbReference type="AlphaFoldDB" id="A0AAD6VD06"/>
<comment type="caution">
    <text evidence="1">The sequence shown here is derived from an EMBL/GenBank/DDBJ whole genome shotgun (WGS) entry which is preliminary data.</text>
</comment>
<organism evidence="1 2">
    <name type="scientific">Mycena pura</name>
    <dbReference type="NCBI Taxonomy" id="153505"/>
    <lineage>
        <taxon>Eukaryota</taxon>
        <taxon>Fungi</taxon>
        <taxon>Dikarya</taxon>
        <taxon>Basidiomycota</taxon>
        <taxon>Agaricomycotina</taxon>
        <taxon>Agaricomycetes</taxon>
        <taxon>Agaricomycetidae</taxon>
        <taxon>Agaricales</taxon>
        <taxon>Marasmiineae</taxon>
        <taxon>Mycenaceae</taxon>
        <taxon>Mycena</taxon>
    </lineage>
</organism>
<dbReference type="Proteomes" id="UP001219525">
    <property type="component" value="Unassembled WGS sequence"/>
</dbReference>
<dbReference type="EMBL" id="JARJCW010000040">
    <property type="protein sequence ID" value="KAJ7206254.1"/>
    <property type="molecule type" value="Genomic_DNA"/>
</dbReference>
<accession>A0AAD6VD06</accession>
<reference evidence="1" key="1">
    <citation type="submission" date="2023-03" db="EMBL/GenBank/DDBJ databases">
        <title>Massive genome expansion in bonnet fungi (Mycena s.s.) driven by repeated elements and novel gene families across ecological guilds.</title>
        <authorList>
            <consortium name="Lawrence Berkeley National Laboratory"/>
            <person name="Harder C.B."/>
            <person name="Miyauchi S."/>
            <person name="Viragh M."/>
            <person name="Kuo A."/>
            <person name="Thoen E."/>
            <person name="Andreopoulos B."/>
            <person name="Lu D."/>
            <person name="Skrede I."/>
            <person name="Drula E."/>
            <person name="Henrissat B."/>
            <person name="Morin E."/>
            <person name="Kohler A."/>
            <person name="Barry K."/>
            <person name="LaButti K."/>
            <person name="Morin E."/>
            <person name="Salamov A."/>
            <person name="Lipzen A."/>
            <person name="Mereny Z."/>
            <person name="Hegedus B."/>
            <person name="Baldrian P."/>
            <person name="Stursova M."/>
            <person name="Weitz H."/>
            <person name="Taylor A."/>
            <person name="Grigoriev I.V."/>
            <person name="Nagy L.G."/>
            <person name="Martin F."/>
            <person name="Kauserud H."/>
        </authorList>
    </citation>
    <scope>NUCLEOTIDE SEQUENCE</scope>
    <source>
        <strain evidence="1">9144</strain>
    </source>
</reference>
<evidence type="ECO:0000313" key="1">
    <source>
        <dbReference type="EMBL" id="KAJ7206254.1"/>
    </source>
</evidence>
<sequence>MDAGRSWGFHDGACIFSADRVIKRDCDVPRDRNVAIGILKVPAHVSPAEFRQKLEALIDGIFDATKPTSRGTMYIQNLNADEHLQAAGYPPSQPTMILVVEYQTWDELIQLINNPEARSILEAGMKDFALHVDSICFSADVVVKFKRPEV</sequence>
<protein>
    <submittedName>
        <fullName evidence="1">Uncharacterized protein</fullName>
    </submittedName>
</protein>
<keyword evidence="2" id="KW-1185">Reference proteome</keyword>
<proteinExistence type="predicted"/>
<evidence type="ECO:0000313" key="2">
    <source>
        <dbReference type="Proteomes" id="UP001219525"/>
    </source>
</evidence>
<gene>
    <name evidence="1" type="ORF">GGX14DRAFT_132341</name>
</gene>